<dbReference type="Proteomes" id="UP000261540">
    <property type="component" value="Unplaced"/>
</dbReference>
<evidence type="ECO:0008006" key="3">
    <source>
        <dbReference type="Google" id="ProtNLM"/>
    </source>
</evidence>
<name>A0A3B3T5N4_9TELE</name>
<evidence type="ECO:0000313" key="1">
    <source>
        <dbReference type="Ensembl" id="ENSPKIP00000037621.1"/>
    </source>
</evidence>
<dbReference type="PRINTS" id="PR00436">
    <property type="entry name" value="INTERLEUKIN8"/>
</dbReference>
<dbReference type="Ensembl" id="ENSPKIT00000018593.1">
    <property type="protein sequence ID" value="ENSPKIP00000037621.1"/>
    <property type="gene ID" value="ENSPKIG00000015625.1"/>
</dbReference>
<dbReference type="GO" id="GO:0008009">
    <property type="term" value="F:chemokine activity"/>
    <property type="evidence" value="ECO:0007669"/>
    <property type="project" value="InterPro"/>
</dbReference>
<dbReference type="GO" id="GO:0005576">
    <property type="term" value="C:extracellular region"/>
    <property type="evidence" value="ECO:0007669"/>
    <property type="project" value="InterPro"/>
</dbReference>
<organism evidence="1 2">
    <name type="scientific">Paramormyrops kingsleyae</name>
    <dbReference type="NCBI Taxonomy" id="1676925"/>
    <lineage>
        <taxon>Eukaryota</taxon>
        <taxon>Metazoa</taxon>
        <taxon>Chordata</taxon>
        <taxon>Craniata</taxon>
        <taxon>Vertebrata</taxon>
        <taxon>Euteleostomi</taxon>
        <taxon>Actinopterygii</taxon>
        <taxon>Neopterygii</taxon>
        <taxon>Teleostei</taxon>
        <taxon>Osteoglossocephala</taxon>
        <taxon>Osteoglossomorpha</taxon>
        <taxon>Osteoglossiformes</taxon>
        <taxon>Mormyridae</taxon>
        <taxon>Paramormyrops</taxon>
    </lineage>
</organism>
<evidence type="ECO:0000313" key="2">
    <source>
        <dbReference type="Proteomes" id="UP000261540"/>
    </source>
</evidence>
<proteinExistence type="predicted"/>
<reference evidence="1" key="2">
    <citation type="submission" date="2025-09" db="UniProtKB">
        <authorList>
            <consortium name="Ensembl"/>
        </authorList>
    </citation>
    <scope>IDENTIFICATION</scope>
</reference>
<protein>
    <recommendedName>
        <fullName evidence="3">Chemokine interleukin-8-like domain-containing protein</fullName>
    </recommendedName>
</protein>
<dbReference type="SUPFAM" id="SSF54117">
    <property type="entry name" value="Interleukin 8-like chemokines"/>
    <property type="match status" value="1"/>
</dbReference>
<reference evidence="1" key="1">
    <citation type="submission" date="2025-08" db="UniProtKB">
        <authorList>
            <consortium name="Ensembl"/>
        </authorList>
    </citation>
    <scope>IDENTIFICATION</scope>
</reference>
<dbReference type="InterPro" id="IPR036048">
    <property type="entry name" value="Interleukin_8-like_sf"/>
</dbReference>
<accession>A0A3B3T5N4</accession>
<dbReference type="GO" id="GO:0006955">
    <property type="term" value="P:immune response"/>
    <property type="evidence" value="ECO:0007669"/>
    <property type="project" value="InterPro"/>
</dbReference>
<sequence>MTTRVSSIVLTSLITPLTPLHPTVQSVSSAALYCRCINTRPMVQQKRIRRLEVFPPAPHCSQTEIISGGGGVGMDFWIRKFRHLIENKSPISWN</sequence>
<dbReference type="Gene3D" id="2.40.50.40">
    <property type="match status" value="1"/>
</dbReference>
<keyword evidence="2" id="KW-1185">Reference proteome</keyword>
<dbReference type="AlphaFoldDB" id="A0A3B3T5N4"/>